<keyword evidence="5 13" id="KW-0812">Transmembrane</keyword>
<evidence type="ECO:0000256" key="10">
    <source>
        <dbReference type="ARBA" id="ARBA00023132"/>
    </source>
</evidence>
<feature type="transmembrane region" description="Helical" evidence="13">
    <location>
        <begin position="40"/>
        <end position="60"/>
    </location>
</feature>
<dbReference type="GO" id="GO:0051028">
    <property type="term" value="P:mRNA transport"/>
    <property type="evidence" value="ECO:0007669"/>
    <property type="project" value="UniProtKB-KW"/>
</dbReference>
<organism evidence="14 15">
    <name type="scientific">Modicella reniformis</name>
    <dbReference type="NCBI Taxonomy" id="1440133"/>
    <lineage>
        <taxon>Eukaryota</taxon>
        <taxon>Fungi</taxon>
        <taxon>Fungi incertae sedis</taxon>
        <taxon>Mucoromycota</taxon>
        <taxon>Mortierellomycotina</taxon>
        <taxon>Mortierellomycetes</taxon>
        <taxon>Mortierellales</taxon>
        <taxon>Mortierellaceae</taxon>
        <taxon>Modicella</taxon>
    </lineage>
</organism>
<sequence>MANCLHALILIPANNSSRNYSDLVVFIKEKGIAQINERYILTRTFSIAFGLAYGMNHLLYQKDWLTFAEVQLSTVEYIFNHYWKGVVKKSARFAYRLTAMFWFGYNILLSRFLLSMAMRFAAEDILYHVPQYGPRWYSIGLALRLFITSFSLAVFAESVHTLCDHFLTKRVSVTTTSVDPNACIVTGLKADGSNATPESLITYHAFQELSYLTGYDPARRAEIFSEAEAANVPSSWQQISKHCVHVLNKATSRVNQSCTKVPSTAFTVAPQTLNNTFRRRLPPGQGGAFETNIFRASRHDNFFDNFKGASTEEILAKSRIEADKALADANSGKRPNLGTRDRVELVAFRWLTKNLEDLVFKYPEIQKRLSDIPSSELFHAIEDFQLIIWCFQSLARLVVASYKEDRYGVVQRDISKILEAMLGLLMSLEHFLFTEGRLDKVASNPYCAHVNAQRLVNNHSLALVQALKTSIYQIVIAFRGQLGEFVLASACTDRLRQFVEFDD</sequence>
<dbReference type="GO" id="GO:0005816">
    <property type="term" value="C:spindle pole body"/>
    <property type="evidence" value="ECO:0007669"/>
    <property type="project" value="TreeGrafter"/>
</dbReference>
<comment type="subcellular location">
    <subcellularLocation>
        <location evidence="1">Nucleus membrane</location>
        <topology evidence="1">Multi-pass membrane protein</topology>
    </subcellularLocation>
    <subcellularLocation>
        <location evidence="2">Nucleus</location>
        <location evidence="2">Nuclear pore complex</location>
    </subcellularLocation>
</comment>
<dbReference type="InterPro" id="IPR019049">
    <property type="entry name" value="Nucleoporin_prot_Ndc1/Nup"/>
</dbReference>
<evidence type="ECO:0000256" key="4">
    <source>
        <dbReference type="ARBA" id="ARBA00022448"/>
    </source>
</evidence>
<evidence type="ECO:0000256" key="12">
    <source>
        <dbReference type="ARBA" id="ARBA00023242"/>
    </source>
</evidence>
<protein>
    <submittedName>
        <fullName evidence="14">Nucleoporin NDC1</fullName>
    </submittedName>
</protein>
<dbReference type="Proteomes" id="UP000749646">
    <property type="component" value="Unassembled WGS sequence"/>
</dbReference>
<keyword evidence="9" id="KW-0811">Translocation</keyword>
<accession>A0A9P6IN32</accession>
<dbReference type="GO" id="GO:0031965">
    <property type="term" value="C:nuclear membrane"/>
    <property type="evidence" value="ECO:0007669"/>
    <property type="project" value="UniProtKB-SubCell"/>
</dbReference>
<evidence type="ECO:0000256" key="8">
    <source>
        <dbReference type="ARBA" id="ARBA00022989"/>
    </source>
</evidence>
<dbReference type="OrthoDB" id="67850at2759"/>
<evidence type="ECO:0000313" key="15">
    <source>
        <dbReference type="Proteomes" id="UP000749646"/>
    </source>
</evidence>
<gene>
    <name evidence="14" type="primary">TMEM48</name>
    <name evidence="14" type="ORF">BGZ65_007484</name>
</gene>
<keyword evidence="7" id="KW-0653">Protein transport</keyword>
<evidence type="ECO:0000256" key="5">
    <source>
        <dbReference type="ARBA" id="ARBA00022692"/>
    </source>
</evidence>
<reference evidence="14" key="1">
    <citation type="journal article" date="2020" name="Fungal Divers.">
        <title>Resolving the Mortierellaceae phylogeny through synthesis of multi-gene phylogenetics and phylogenomics.</title>
        <authorList>
            <person name="Vandepol N."/>
            <person name="Liber J."/>
            <person name="Desiro A."/>
            <person name="Na H."/>
            <person name="Kennedy M."/>
            <person name="Barry K."/>
            <person name="Grigoriev I.V."/>
            <person name="Miller A.N."/>
            <person name="O'Donnell K."/>
            <person name="Stajich J.E."/>
            <person name="Bonito G."/>
        </authorList>
    </citation>
    <scope>NUCLEOTIDE SEQUENCE</scope>
    <source>
        <strain evidence="14">MES-2147</strain>
    </source>
</reference>
<evidence type="ECO:0000256" key="9">
    <source>
        <dbReference type="ARBA" id="ARBA00023010"/>
    </source>
</evidence>
<proteinExistence type="inferred from homology"/>
<evidence type="ECO:0000256" key="6">
    <source>
        <dbReference type="ARBA" id="ARBA00022816"/>
    </source>
</evidence>
<evidence type="ECO:0000256" key="2">
    <source>
        <dbReference type="ARBA" id="ARBA00004567"/>
    </source>
</evidence>
<comment type="similarity">
    <text evidence="3">Belongs to the NDC1 family.</text>
</comment>
<keyword evidence="15" id="KW-1185">Reference proteome</keyword>
<evidence type="ECO:0000256" key="13">
    <source>
        <dbReference type="SAM" id="Phobius"/>
    </source>
</evidence>
<dbReference type="GO" id="GO:0006999">
    <property type="term" value="P:nuclear pore organization"/>
    <property type="evidence" value="ECO:0007669"/>
    <property type="project" value="TreeGrafter"/>
</dbReference>
<evidence type="ECO:0000313" key="14">
    <source>
        <dbReference type="EMBL" id="KAF9940330.1"/>
    </source>
</evidence>
<keyword evidence="8 13" id="KW-1133">Transmembrane helix</keyword>
<feature type="transmembrane region" description="Helical" evidence="13">
    <location>
        <begin position="93"/>
        <end position="114"/>
    </location>
</feature>
<keyword evidence="10" id="KW-0906">Nuclear pore complex</keyword>
<dbReference type="GO" id="GO:0070762">
    <property type="term" value="C:nuclear pore transmembrane ring"/>
    <property type="evidence" value="ECO:0007669"/>
    <property type="project" value="TreeGrafter"/>
</dbReference>
<keyword evidence="4" id="KW-0813">Transport</keyword>
<evidence type="ECO:0000256" key="11">
    <source>
        <dbReference type="ARBA" id="ARBA00023136"/>
    </source>
</evidence>
<dbReference type="PANTHER" id="PTHR13269">
    <property type="entry name" value="NUCLEOPORIN NDC1"/>
    <property type="match status" value="1"/>
</dbReference>
<dbReference type="Pfam" id="PF09531">
    <property type="entry name" value="Ndc1_Nup"/>
    <property type="match status" value="1"/>
</dbReference>
<dbReference type="GO" id="GO:0015031">
    <property type="term" value="P:protein transport"/>
    <property type="evidence" value="ECO:0007669"/>
    <property type="project" value="UniProtKB-KW"/>
</dbReference>
<dbReference type="AlphaFoldDB" id="A0A9P6IN32"/>
<evidence type="ECO:0000256" key="1">
    <source>
        <dbReference type="ARBA" id="ARBA00004232"/>
    </source>
</evidence>
<keyword evidence="12" id="KW-0539">Nucleus</keyword>
<name>A0A9P6IN32_9FUNG</name>
<dbReference type="EMBL" id="JAAAHW010009467">
    <property type="protein sequence ID" value="KAF9940330.1"/>
    <property type="molecule type" value="Genomic_DNA"/>
</dbReference>
<dbReference type="GO" id="GO:0030674">
    <property type="term" value="F:protein-macromolecule adaptor activity"/>
    <property type="evidence" value="ECO:0007669"/>
    <property type="project" value="TreeGrafter"/>
</dbReference>
<dbReference type="PANTHER" id="PTHR13269:SF6">
    <property type="entry name" value="NUCLEOPORIN NDC1"/>
    <property type="match status" value="1"/>
</dbReference>
<keyword evidence="6" id="KW-0509">mRNA transport</keyword>
<evidence type="ECO:0000256" key="7">
    <source>
        <dbReference type="ARBA" id="ARBA00022927"/>
    </source>
</evidence>
<comment type="caution">
    <text evidence="14">The sequence shown here is derived from an EMBL/GenBank/DDBJ whole genome shotgun (WGS) entry which is preliminary data.</text>
</comment>
<keyword evidence="11 13" id="KW-0472">Membrane</keyword>
<feature type="transmembrane region" description="Helical" evidence="13">
    <location>
        <begin position="135"/>
        <end position="156"/>
    </location>
</feature>
<evidence type="ECO:0000256" key="3">
    <source>
        <dbReference type="ARBA" id="ARBA00005760"/>
    </source>
</evidence>